<dbReference type="Proteomes" id="UP000661696">
    <property type="component" value="Unassembled WGS sequence"/>
</dbReference>
<dbReference type="EMBL" id="JAELVM010000001">
    <property type="protein sequence ID" value="MBL1220557.1"/>
    <property type="molecule type" value="Genomic_DNA"/>
</dbReference>
<keyword evidence="2" id="KW-1185">Reference proteome</keyword>
<proteinExistence type="predicted"/>
<dbReference type="RefSeq" id="WP_202089882.1">
    <property type="nucleotide sequence ID" value="NZ_JAELVM010000001.1"/>
</dbReference>
<sequence length="261" mass="30716">MKTKYTTLLLTFLSIIVLSQNSNNKEFDREIFEYLSKTVEKDSTILETFILNSKPFSKWDIRPLEVKKVKALDSIYTSSQIPNFIWGAFSSQYMIPEEEAMQKPNVFLNDGFKYKSKWETHLKKNIEKFNTLSSSILQSSHKIFLNQITLQRVDAVYKENNTYWSYVLDQTSPYPISPDIYIDKKAKFSNQDIKILDLLKELNIYCAVKTYKGIFYLADGFTDNSYGIYFSPKNEMEQENHLFEIMKSDQAAQNYFYYIAN</sequence>
<evidence type="ECO:0000313" key="1">
    <source>
        <dbReference type="EMBL" id="MBL1220557.1"/>
    </source>
</evidence>
<comment type="caution">
    <text evidence="1">The sequence shown here is derived from an EMBL/GenBank/DDBJ whole genome shotgun (WGS) entry which is preliminary data.</text>
</comment>
<evidence type="ECO:0000313" key="2">
    <source>
        <dbReference type="Proteomes" id="UP000661696"/>
    </source>
</evidence>
<accession>A0ABS1QE29</accession>
<name>A0ABS1QE29_9FLAO</name>
<reference evidence="1 2" key="1">
    <citation type="submission" date="2020-12" db="EMBL/GenBank/DDBJ databases">
        <title>Chryseobacterium endoalhailicus sp. nov., isolated from seed of leguminous plant.</title>
        <authorList>
            <person name="Zhang X."/>
        </authorList>
    </citation>
    <scope>NUCLEOTIDE SEQUENCE [LARGE SCALE GENOMIC DNA]</scope>
    <source>
        <strain evidence="1 2">L7</strain>
    </source>
</reference>
<organism evidence="1 2">
    <name type="scientific">Chryseobacterium endalhagicum</name>
    <dbReference type="NCBI Taxonomy" id="2797638"/>
    <lineage>
        <taxon>Bacteria</taxon>
        <taxon>Pseudomonadati</taxon>
        <taxon>Bacteroidota</taxon>
        <taxon>Flavobacteriia</taxon>
        <taxon>Flavobacteriales</taxon>
        <taxon>Weeksellaceae</taxon>
        <taxon>Chryseobacterium group</taxon>
        <taxon>Chryseobacterium</taxon>
    </lineage>
</organism>
<evidence type="ECO:0008006" key="3">
    <source>
        <dbReference type="Google" id="ProtNLM"/>
    </source>
</evidence>
<protein>
    <recommendedName>
        <fullName evidence="3">YARHG domain-containing protein</fullName>
    </recommendedName>
</protein>
<gene>
    <name evidence="1" type="ORF">JET18_06885</name>
</gene>